<dbReference type="GeneID" id="80905439"/>
<dbReference type="PANTHER" id="PTHR37534">
    <property type="entry name" value="TRANSCRIPTIONAL ACTIVATOR PROTEIN UGA3"/>
    <property type="match status" value="1"/>
</dbReference>
<evidence type="ECO:0008006" key="5">
    <source>
        <dbReference type="Google" id="ProtNLM"/>
    </source>
</evidence>
<proteinExistence type="predicted"/>
<dbReference type="EMBL" id="JAPEUX010000002">
    <property type="protein sequence ID" value="KAJ4357334.1"/>
    <property type="molecule type" value="Genomic_DNA"/>
</dbReference>
<dbReference type="AlphaFoldDB" id="A0A9W8XRQ3"/>
<keyword evidence="2" id="KW-0539">Nucleus</keyword>
<gene>
    <name evidence="3" type="ORF">N0V89_001909</name>
</gene>
<evidence type="ECO:0000313" key="4">
    <source>
        <dbReference type="Proteomes" id="UP001140513"/>
    </source>
</evidence>
<dbReference type="GO" id="GO:0005634">
    <property type="term" value="C:nucleus"/>
    <property type="evidence" value="ECO:0007669"/>
    <property type="project" value="UniProtKB-SubCell"/>
</dbReference>
<name>A0A9W8XRQ3_9PLEO</name>
<evidence type="ECO:0000256" key="2">
    <source>
        <dbReference type="ARBA" id="ARBA00023242"/>
    </source>
</evidence>
<dbReference type="RefSeq" id="XP_056074193.1">
    <property type="nucleotide sequence ID" value="XM_056210720.1"/>
</dbReference>
<dbReference type="Pfam" id="PF11951">
    <property type="entry name" value="Fungal_trans_2"/>
    <property type="match status" value="1"/>
</dbReference>
<sequence>MVPHLAMHDAGLMTAILALSSRQLSISPDASPAERDRNVGLQYYYETLHYLQKAMCAEAYTISLELLATALIVSMYEMLDDSGSGSGWERHLKGVFWIQRSQLIQGETGGLKSAVWWAWLRQDIWAAFRERRKTLSFWTPTKALAALTSYELAARVIWLFARAVDYCSDEEVASGELDLTMRAKRADTIFGMLYDWKSSLPQEFEPLPQINTTALSGTMEPLWIHPPAFSMLDTKTYHKDQQS</sequence>
<dbReference type="Proteomes" id="UP001140513">
    <property type="component" value="Unassembled WGS sequence"/>
</dbReference>
<dbReference type="InterPro" id="IPR021858">
    <property type="entry name" value="Fun_TF"/>
</dbReference>
<evidence type="ECO:0000256" key="1">
    <source>
        <dbReference type="ARBA" id="ARBA00004123"/>
    </source>
</evidence>
<evidence type="ECO:0000313" key="3">
    <source>
        <dbReference type="EMBL" id="KAJ4357334.1"/>
    </source>
</evidence>
<accession>A0A9W8XRQ3</accession>
<dbReference type="GO" id="GO:0000976">
    <property type="term" value="F:transcription cis-regulatory region binding"/>
    <property type="evidence" value="ECO:0007669"/>
    <property type="project" value="TreeGrafter"/>
</dbReference>
<comment type="caution">
    <text evidence="3">The sequence shown here is derived from an EMBL/GenBank/DDBJ whole genome shotgun (WGS) entry which is preliminary data.</text>
</comment>
<organism evidence="3 4">
    <name type="scientific">Didymosphaeria variabile</name>
    <dbReference type="NCBI Taxonomy" id="1932322"/>
    <lineage>
        <taxon>Eukaryota</taxon>
        <taxon>Fungi</taxon>
        <taxon>Dikarya</taxon>
        <taxon>Ascomycota</taxon>
        <taxon>Pezizomycotina</taxon>
        <taxon>Dothideomycetes</taxon>
        <taxon>Pleosporomycetidae</taxon>
        <taxon>Pleosporales</taxon>
        <taxon>Massarineae</taxon>
        <taxon>Didymosphaeriaceae</taxon>
        <taxon>Didymosphaeria</taxon>
    </lineage>
</organism>
<dbReference type="OrthoDB" id="5319341at2759"/>
<dbReference type="GO" id="GO:0045944">
    <property type="term" value="P:positive regulation of transcription by RNA polymerase II"/>
    <property type="evidence" value="ECO:0007669"/>
    <property type="project" value="TreeGrafter"/>
</dbReference>
<keyword evidence="4" id="KW-1185">Reference proteome</keyword>
<reference evidence="3" key="1">
    <citation type="submission" date="2022-10" db="EMBL/GenBank/DDBJ databases">
        <title>Tapping the CABI collections for fungal endophytes: first genome assemblies for Collariella, Neodidymelliopsis, Ascochyta clinopodiicola, Didymella pomorum, Didymosphaeria variabile, Neocosmospora piperis and Neocucurbitaria cava.</title>
        <authorList>
            <person name="Hill R."/>
        </authorList>
    </citation>
    <scope>NUCLEOTIDE SEQUENCE</scope>
    <source>
        <strain evidence="3">IMI 356815</strain>
    </source>
</reference>
<dbReference type="PANTHER" id="PTHR37534:SF3">
    <property type="entry name" value="ZN(II)2CYS6 TRANSCRIPTION FACTOR (EUROFUNG)"/>
    <property type="match status" value="1"/>
</dbReference>
<comment type="subcellular location">
    <subcellularLocation>
        <location evidence="1">Nucleus</location>
    </subcellularLocation>
</comment>
<dbReference type="GO" id="GO:0003700">
    <property type="term" value="F:DNA-binding transcription factor activity"/>
    <property type="evidence" value="ECO:0007669"/>
    <property type="project" value="TreeGrafter"/>
</dbReference>
<protein>
    <recommendedName>
        <fullName evidence="5">Transcription factor domain-containing protein</fullName>
    </recommendedName>
</protein>